<feature type="compositionally biased region" description="Basic and acidic residues" evidence="1">
    <location>
        <begin position="13"/>
        <end position="22"/>
    </location>
</feature>
<feature type="region of interest" description="Disordered" evidence="1">
    <location>
        <begin position="55"/>
        <end position="118"/>
    </location>
</feature>
<reference evidence="2 3" key="1">
    <citation type="journal article" date="2020" name="Mol. Biol. Evol.">
        <title>Distinct Expression and Methylation Patterns for Genes with Different Fates following a Single Whole-Genome Duplication in Flowering Plants.</title>
        <authorList>
            <person name="Shi T."/>
            <person name="Rahmani R.S."/>
            <person name="Gugger P.F."/>
            <person name="Wang M."/>
            <person name="Li H."/>
            <person name="Zhang Y."/>
            <person name="Li Z."/>
            <person name="Wang Q."/>
            <person name="Van de Peer Y."/>
            <person name="Marchal K."/>
            <person name="Chen J."/>
        </authorList>
    </citation>
    <scope>NUCLEOTIDE SEQUENCE [LARGE SCALE GENOMIC DNA]</scope>
    <source>
        <tissue evidence="2">Leaf</tissue>
    </source>
</reference>
<sequence length="118" mass="14750">MLQRIEPTIQNDSKGDEVRGEKENDGLKLWFIRFDGRYRGSLPLENKRNRIRWEEEEERKRDFEKCKKKKEGKEREREREMERVMEDGSDLSPLRRNRRKEKNGMKEKKKREERRRKR</sequence>
<accession>A0A822XY78</accession>
<evidence type="ECO:0000256" key="1">
    <source>
        <dbReference type="SAM" id="MobiDB-lite"/>
    </source>
</evidence>
<dbReference type="AlphaFoldDB" id="A0A822XY78"/>
<protein>
    <submittedName>
        <fullName evidence="2">Uncharacterized protein</fullName>
    </submittedName>
</protein>
<evidence type="ECO:0000313" key="3">
    <source>
        <dbReference type="Proteomes" id="UP000607653"/>
    </source>
</evidence>
<dbReference type="Proteomes" id="UP000607653">
    <property type="component" value="Unassembled WGS sequence"/>
</dbReference>
<comment type="caution">
    <text evidence="2">The sequence shown here is derived from an EMBL/GenBank/DDBJ whole genome shotgun (WGS) entry which is preliminary data.</text>
</comment>
<name>A0A822XY78_NELNU</name>
<keyword evidence="3" id="KW-1185">Reference proteome</keyword>
<feature type="compositionally biased region" description="Basic residues" evidence="1">
    <location>
        <begin position="95"/>
        <end position="118"/>
    </location>
</feature>
<proteinExistence type="predicted"/>
<organism evidence="2 3">
    <name type="scientific">Nelumbo nucifera</name>
    <name type="common">Sacred lotus</name>
    <dbReference type="NCBI Taxonomy" id="4432"/>
    <lineage>
        <taxon>Eukaryota</taxon>
        <taxon>Viridiplantae</taxon>
        <taxon>Streptophyta</taxon>
        <taxon>Embryophyta</taxon>
        <taxon>Tracheophyta</taxon>
        <taxon>Spermatophyta</taxon>
        <taxon>Magnoliopsida</taxon>
        <taxon>Proteales</taxon>
        <taxon>Nelumbonaceae</taxon>
        <taxon>Nelumbo</taxon>
    </lineage>
</organism>
<dbReference type="EMBL" id="DUZY01000001">
    <property type="protein sequence ID" value="DAD23956.1"/>
    <property type="molecule type" value="Genomic_DNA"/>
</dbReference>
<feature type="region of interest" description="Disordered" evidence="1">
    <location>
        <begin position="1"/>
        <end position="22"/>
    </location>
</feature>
<evidence type="ECO:0000313" key="2">
    <source>
        <dbReference type="EMBL" id="DAD23956.1"/>
    </source>
</evidence>
<feature type="compositionally biased region" description="Basic and acidic residues" evidence="1">
    <location>
        <begin position="55"/>
        <end position="86"/>
    </location>
</feature>
<gene>
    <name evidence="2" type="ORF">HUJ06_025419</name>
</gene>